<evidence type="ECO:0000313" key="2">
    <source>
        <dbReference type="Proteomes" id="UP000002059"/>
    </source>
</evidence>
<dbReference type="VEuPathDB" id="FungiDB:PAAG_12312"/>
<organism evidence="1 2">
    <name type="scientific">Paracoccidioides lutzii (strain ATCC MYA-826 / Pb01)</name>
    <name type="common">Paracoccidioides brasiliensis</name>
    <dbReference type="NCBI Taxonomy" id="502779"/>
    <lineage>
        <taxon>Eukaryota</taxon>
        <taxon>Fungi</taxon>
        <taxon>Dikarya</taxon>
        <taxon>Ascomycota</taxon>
        <taxon>Pezizomycotina</taxon>
        <taxon>Eurotiomycetes</taxon>
        <taxon>Eurotiomycetidae</taxon>
        <taxon>Onygenales</taxon>
        <taxon>Ajellomycetaceae</taxon>
        <taxon>Paracoccidioides</taxon>
    </lineage>
</organism>
<dbReference type="HOGENOM" id="CLU_1855868_0_0_1"/>
<dbReference type="KEGG" id="pbl:PAAG_12312"/>
<proteinExistence type="predicted"/>
<sequence>MRMKYQGTIQVKTNAPRPRIQNLTIPDVLKSGMSTSNLLELLGPLFSFASYESNSISARSLVELDWRNILILHRIPQPHRCSKTCIAGFLAYGNSCHYKPDLKLLRTAKSTLTIEGCEPSLTPSVDKTPNLLGVLMTT</sequence>
<accession>A0A0A2V0G9</accession>
<dbReference type="Proteomes" id="UP000002059">
    <property type="component" value="Partially assembled WGS sequence"/>
</dbReference>
<dbReference type="EMBL" id="KN294012">
    <property type="protein sequence ID" value="KGQ01003.1"/>
    <property type="molecule type" value="Genomic_DNA"/>
</dbReference>
<dbReference type="RefSeq" id="XP_015702564.1">
    <property type="nucleotide sequence ID" value="XM_015847820.1"/>
</dbReference>
<reference evidence="1 2" key="1">
    <citation type="journal article" date="2011" name="PLoS Genet.">
        <title>Comparative genomic analysis of human fungal pathogens causing paracoccidioidomycosis.</title>
        <authorList>
            <person name="Desjardins C.A."/>
            <person name="Champion M.D."/>
            <person name="Holder J.W."/>
            <person name="Muszewska A."/>
            <person name="Goldberg J."/>
            <person name="Bailao A.M."/>
            <person name="Brigido M.M."/>
            <person name="Ferreira M.E."/>
            <person name="Garcia A.M."/>
            <person name="Grynberg M."/>
            <person name="Gujja S."/>
            <person name="Heiman D.I."/>
            <person name="Henn M.R."/>
            <person name="Kodira C.D."/>
            <person name="Leon-Narvaez H."/>
            <person name="Longo L.V."/>
            <person name="Ma L.J."/>
            <person name="Malavazi I."/>
            <person name="Matsuo A.L."/>
            <person name="Morais F.V."/>
            <person name="Pereira M."/>
            <person name="Rodriguez-Brito S."/>
            <person name="Sakthikumar S."/>
            <person name="Salem-Izacc S.M."/>
            <person name="Sykes S.M."/>
            <person name="Teixeira M.M."/>
            <person name="Vallejo M.C."/>
            <person name="Walter M.E."/>
            <person name="Yandava C."/>
            <person name="Young S."/>
            <person name="Zeng Q."/>
            <person name="Zucker J."/>
            <person name="Felipe M.S."/>
            <person name="Goldman G.H."/>
            <person name="Haas B.J."/>
            <person name="McEwen J.G."/>
            <person name="Nino-Vega G."/>
            <person name="Puccia R."/>
            <person name="San-Blas G."/>
            <person name="Soares C.M."/>
            <person name="Birren B.W."/>
            <person name="Cuomo C.A."/>
        </authorList>
    </citation>
    <scope>NUCLEOTIDE SEQUENCE [LARGE SCALE GENOMIC DNA]</scope>
    <source>
        <strain evidence="2">ATCC MYA-826 / Pb01</strain>
    </source>
</reference>
<evidence type="ECO:0000313" key="1">
    <source>
        <dbReference type="EMBL" id="KGQ01003.1"/>
    </source>
</evidence>
<gene>
    <name evidence="1" type="ORF">PAAG_12312</name>
</gene>
<dbReference type="AlphaFoldDB" id="A0A0A2V0G9"/>
<dbReference type="GeneID" id="26971015"/>
<protein>
    <submittedName>
        <fullName evidence="1">Uncharacterized protein</fullName>
    </submittedName>
</protein>
<name>A0A0A2V0G9_PARBA</name>
<keyword evidence="2" id="KW-1185">Reference proteome</keyword>